<name>A0A3D9ZPE0_9ACTN</name>
<sequence length="263" mass="29235">MDRAVGYAQRPLARGDWSQSRIYEVRVRRGRHGHPARGACLMEFASALSGGRWTDQPDSIDATLARLAREVNDLSSDRGRIALLPLLPWLVIRPRAGESATRVAVTTVLVKAALGRAVGRAADRLSQDAVELAGGAQVWRWWQWPLGRGPQMMVRRSLRVLRRADGDALLRQVLVDAVNAARALDGLPPVPGETLEPGSVAALPIRVQAHVPSGLEPCHYHVAAPADRWPVWLMEAWARRRVEMRDLPGRDCRRRERMAHVHA</sequence>
<gene>
    <name evidence="1" type="ORF">DFJ67_5267</name>
</gene>
<proteinExistence type="predicted"/>
<comment type="caution">
    <text evidence="1">The sequence shown here is derived from an EMBL/GenBank/DDBJ whole genome shotgun (WGS) entry which is preliminary data.</text>
</comment>
<evidence type="ECO:0000313" key="2">
    <source>
        <dbReference type="Proteomes" id="UP000256913"/>
    </source>
</evidence>
<reference evidence="1 2" key="1">
    <citation type="submission" date="2018-08" db="EMBL/GenBank/DDBJ databases">
        <title>Sequencing the genomes of 1000 actinobacteria strains.</title>
        <authorList>
            <person name="Klenk H.-P."/>
        </authorList>
    </citation>
    <scope>NUCLEOTIDE SEQUENCE [LARGE SCALE GENOMIC DNA]</scope>
    <source>
        <strain evidence="1 2">DSM 44099</strain>
    </source>
</reference>
<dbReference type="Proteomes" id="UP000256913">
    <property type="component" value="Unassembled WGS sequence"/>
</dbReference>
<evidence type="ECO:0000313" key="1">
    <source>
        <dbReference type="EMBL" id="REF99236.1"/>
    </source>
</evidence>
<organism evidence="1 2">
    <name type="scientific">Asanoa ferruginea</name>
    <dbReference type="NCBI Taxonomy" id="53367"/>
    <lineage>
        <taxon>Bacteria</taxon>
        <taxon>Bacillati</taxon>
        <taxon>Actinomycetota</taxon>
        <taxon>Actinomycetes</taxon>
        <taxon>Micromonosporales</taxon>
        <taxon>Micromonosporaceae</taxon>
        <taxon>Asanoa</taxon>
    </lineage>
</organism>
<dbReference type="EMBL" id="QUMQ01000001">
    <property type="protein sequence ID" value="REF99236.1"/>
    <property type="molecule type" value="Genomic_DNA"/>
</dbReference>
<keyword evidence="2" id="KW-1185">Reference proteome</keyword>
<protein>
    <submittedName>
        <fullName evidence="1">Uncharacterized protein</fullName>
    </submittedName>
</protein>
<dbReference type="AlphaFoldDB" id="A0A3D9ZPE0"/>
<accession>A0A3D9ZPE0</accession>